<reference evidence="1 2" key="1">
    <citation type="submission" date="2018-06" db="EMBL/GenBank/DDBJ databases">
        <title>The genome of Pseudomonas putida NX-1, a lignin degrader.</title>
        <authorList>
            <person name="Xu Z."/>
        </authorList>
    </citation>
    <scope>NUCLEOTIDE SEQUENCE [LARGE SCALE GENOMIC DNA]</scope>
    <source>
        <strain evidence="1 2">NX-1</strain>
    </source>
</reference>
<name>A0AAD0PF98_PSEPU</name>
<dbReference type="PANTHER" id="PTHR43685:SF2">
    <property type="entry name" value="GLYCOSYLTRANSFERASE 2-LIKE DOMAIN-CONTAINING PROTEIN"/>
    <property type="match status" value="1"/>
</dbReference>
<dbReference type="EMBL" id="CP030750">
    <property type="protein sequence ID" value="AXA26061.1"/>
    <property type="molecule type" value="Genomic_DNA"/>
</dbReference>
<dbReference type="Proteomes" id="UP000251617">
    <property type="component" value="Chromosome"/>
</dbReference>
<dbReference type="Gene3D" id="3.90.550.10">
    <property type="entry name" value="Spore Coat Polysaccharide Biosynthesis Protein SpsA, Chain A"/>
    <property type="match status" value="2"/>
</dbReference>
<dbReference type="AlphaFoldDB" id="A0AAD0PF98"/>
<evidence type="ECO:0000313" key="2">
    <source>
        <dbReference type="Proteomes" id="UP000251617"/>
    </source>
</evidence>
<proteinExistence type="predicted"/>
<dbReference type="InterPro" id="IPR050834">
    <property type="entry name" value="Glycosyltransf_2"/>
</dbReference>
<dbReference type="GO" id="GO:0016740">
    <property type="term" value="F:transferase activity"/>
    <property type="evidence" value="ECO:0007669"/>
    <property type="project" value="UniProtKB-KW"/>
</dbReference>
<dbReference type="SUPFAM" id="SSF53448">
    <property type="entry name" value="Nucleotide-diphospho-sugar transferases"/>
    <property type="match status" value="2"/>
</dbReference>
<gene>
    <name evidence="1" type="ORF">C1S65_18805</name>
</gene>
<dbReference type="PANTHER" id="PTHR43685">
    <property type="entry name" value="GLYCOSYLTRANSFERASE"/>
    <property type="match status" value="1"/>
</dbReference>
<dbReference type="InterPro" id="IPR029044">
    <property type="entry name" value="Nucleotide-diphossugar_trans"/>
</dbReference>
<accession>A0AAD0PF98</accession>
<dbReference type="RefSeq" id="WP_112898868.1">
    <property type="nucleotide sequence ID" value="NZ_CP030750.1"/>
</dbReference>
<organism evidence="1 2">
    <name type="scientific">Pseudomonas putida</name>
    <name type="common">Arthrobacter siderocapsulatus</name>
    <dbReference type="NCBI Taxonomy" id="303"/>
    <lineage>
        <taxon>Bacteria</taxon>
        <taxon>Pseudomonadati</taxon>
        <taxon>Pseudomonadota</taxon>
        <taxon>Gammaproteobacteria</taxon>
        <taxon>Pseudomonadales</taxon>
        <taxon>Pseudomonadaceae</taxon>
        <taxon>Pseudomonas</taxon>
    </lineage>
</organism>
<sequence length="906" mass="97579">MIDTATGSHTDVTVVLLGHDQADHRARALHYYAGQGVACLALEPAGQLGELLERVKTPFVCLALDADFVLADALGKAAAYLAAQPQVKGVQGHALAYAAGNCKLSYHKLGAFAAPEAAEDALARVRRYGHSGQQAWRAVLRVATLQNALAGLPQALDAAGWRVALGYAILLQGEIGSLEQTDVVCELLSNDLGAAAREERLTQTVRSLRQWDEAAGVCAGEEGFVVLNRFVRSSYDQGETPLLFSSDWASVIDDPEQTFEPRQYVELPYYNGKLFQRLSEIEFLCHAWPTGERHLHALEGAWVRQHDLLQVHPNDTNDSLQQRYLQALGLGLFNQDVCQRLVPLLTGAKDTHHVREMQDWLARLGSVPAPDARALLETTPSGKVLAAIAAATPAEADRARAQSFLARHPAAQIAFVVLDLENDDQALQATFDSLLASGLRNFKLVVLKGGKPPAITTARDTLHFIQVNEGNWATHLNQVVKQLSSEWLLLLDAGDVLLAGGLLRLAVELAQAPGCQAIAADEVQRDSEGRLLDVTRPGSDLDLLRSQPGLMSRHWLVRRQAVVDLGGYSESYRHALEYDLLLRLVQHQGVGCLAHMDDYLVIGQQPEQALTDEAAKVLNRHLTELGYRAQISDQGSAGLTIDFRHTATPLVSILLAGEGDTAQLQVSLTGIFQRTRYPRFEVVVALPGHDSAGQAAIAQTFGTRVRLIAGEAHASREQLLALAAGQARGDYLVLLSERCHVITPAWIESLLNEAQRPEVGIVGASLWGRGEVLLHAGYELLDGGQVNAPWAGASAARSAAARWPLSVRDCPAVSGDCLMIGRETFEQCGGLSATGAADLALCLAVRSNGLMVVWTPRARLMGNELVVPAGQAVQALAEQWPGAFQGVARLDGQSAAGAPQWLAQLG</sequence>
<protein>
    <submittedName>
        <fullName evidence="1">Glycosyl transferase</fullName>
    </submittedName>
</protein>
<keyword evidence="1" id="KW-0808">Transferase</keyword>
<evidence type="ECO:0000313" key="1">
    <source>
        <dbReference type="EMBL" id="AXA26061.1"/>
    </source>
</evidence>